<reference evidence="2" key="1">
    <citation type="journal article" date="2023" name="Science">
        <title>Genome structures resolve the early diversification of teleost fishes.</title>
        <authorList>
            <person name="Parey E."/>
            <person name="Louis A."/>
            <person name="Montfort J."/>
            <person name="Bouchez O."/>
            <person name="Roques C."/>
            <person name="Iampietro C."/>
            <person name="Lluch J."/>
            <person name="Castinel A."/>
            <person name="Donnadieu C."/>
            <person name="Desvignes T."/>
            <person name="Floi Bucao C."/>
            <person name="Jouanno E."/>
            <person name="Wen M."/>
            <person name="Mejri S."/>
            <person name="Dirks R."/>
            <person name="Jansen H."/>
            <person name="Henkel C."/>
            <person name="Chen W.J."/>
            <person name="Zahm M."/>
            <person name="Cabau C."/>
            <person name="Klopp C."/>
            <person name="Thompson A.W."/>
            <person name="Robinson-Rechavi M."/>
            <person name="Braasch I."/>
            <person name="Lecointre G."/>
            <person name="Bobe J."/>
            <person name="Postlethwait J.H."/>
            <person name="Berthelot C."/>
            <person name="Roest Crollius H."/>
            <person name="Guiguen Y."/>
        </authorList>
    </citation>
    <scope>NUCLEOTIDE SEQUENCE</scope>
    <source>
        <strain evidence="2">NC1722</strain>
    </source>
</reference>
<evidence type="ECO:0000313" key="2">
    <source>
        <dbReference type="EMBL" id="KAJ8387800.1"/>
    </source>
</evidence>
<sequence>MVTSSPLLLLEETPSPSRSRKASRKARLRGSIRRSRTEFQRLAGDRLFTEGFGRTNQRLLRNGKLAQVT</sequence>
<proteinExistence type="predicted"/>
<feature type="compositionally biased region" description="Basic residues" evidence="1">
    <location>
        <begin position="18"/>
        <end position="31"/>
    </location>
</feature>
<feature type="compositionally biased region" description="Low complexity" evidence="1">
    <location>
        <begin position="1"/>
        <end position="17"/>
    </location>
</feature>
<gene>
    <name evidence="2" type="ORF">AAFF_G00149490</name>
</gene>
<dbReference type="EMBL" id="JAINUG010000205">
    <property type="protein sequence ID" value="KAJ8387800.1"/>
    <property type="molecule type" value="Genomic_DNA"/>
</dbReference>
<keyword evidence="3" id="KW-1185">Reference proteome</keyword>
<name>A0AAD7RPC7_9TELE</name>
<organism evidence="2 3">
    <name type="scientific">Aldrovandia affinis</name>
    <dbReference type="NCBI Taxonomy" id="143900"/>
    <lineage>
        <taxon>Eukaryota</taxon>
        <taxon>Metazoa</taxon>
        <taxon>Chordata</taxon>
        <taxon>Craniata</taxon>
        <taxon>Vertebrata</taxon>
        <taxon>Euteleostomi</taxon>
        <taxon>Actinopterygii</taxon>
        <taxon>Neopterygii</taxon>
        <taxon>Teleostei</taxon>
        <taxon>Notacanthiformes</taxon>
        <taxon>Halosauridae</taxon>
        <taxon>Aldrovandia</taxon>
    </lineage>
</organism>
<feature type="region of interest" description="Disordered" evidence="1">
    <location>
        <begin position="1"/>
        <end position="31"/>
    </location>
</feature>
<dbReference type="AlphaFoldDB" id="A0AAD7RPC7"/>
<protein>
    <submittedName>
        <fullName evidence="2">Uncharacterized protein</fullName>
    </submittedName>
</protein>
<evidence type="ECO:0000313" key="3">
    <source>
        <dbReference type="Proteomes" id="UP001221898"/>
    </source>
</evidence>
<comment type="caution">
    <text evidence="2">The sequence shown here is derived from an EMBL/GenBank/DDBJ whole genome shotgun (WGS) entry which is preliminary data.</text>
</comment>
<accession>A0AAD7RPC7</accession>
<evidence type="ECO:0000256" key="1">
    <source>
        <dbReference type="SAM" id="MobiDB-lite"/>
    </source>
</evidence>
<dbReference type="Proteomes" id="UP001221898">
    <property type="component" value="Unassembled WGS sequence"/>
</dbReference>